<sequence length="365" mass="41429">MLETVPPDTSPSDDLKRSTTRARKSKGVLDPELSMLAMARETRGNGVGGKKTSEFKPTVPPLPGQQSKAELSVQRKNRVLEKRLEVSLKDLARDRRMLLTKMRIDVTRFRQRATDLSSLLNDRGEDNFPAFTAESYRPSSTSGGSLSRPTRSTRPETCMDFTEHSRGQRNKVLTTPHISRARSRPKTSVSWRDSFHGKPLFKIRGNEVKGFLNVDGDTDDETDSESFSDSDSETDNENKKHRLNAKSTNSKKSGLHGRTRFPKNNSRMTAENAEALRRERVSSKRVKSSLGCSTPDFTRHPMDSNSERQRRAKTAEIHRRVQMSPGGDSGSFRHPDYLQFVLSLERDKFEMSQIKIKQYLQNLQV</sequence>
<protein>
    <submittedName>
        <fullName evidence="2">Uncharacterized protein</fullName>
    </submittedName>
</protein>
<dbReference type="Proteomes" id="UP001519460">
    <property type="component" value="Unassembled WGS sequence"/>
</dbReference>
<feature type="compositionally biased region" description="Basic and acidic residues" evidence="1">
    <location>
        <begin position="297"/>
        <end position="309"/>
    </location>
</feature>
<comment type="caution">
    <text evidence="2">The sequence shown here is derived from an EMBL/GenBank/DDBJ whole genome shotgun (WGS) entry which is preliminary data.</text>
</comment>
<feature type="compositionally biased region" description="Polar residues" evidence="1">
    <location>
        <begin position="137"/>
        <end position="152"/>
    </location>
</feature>
<gene>
    <name evidence="2" type="ORF">BaRGS_00005528</name>
</gene>
<name>A0ABD0LVN0_9CAEN</name>
<dbReference type="EMBL" id="JACVVK020000021">
    <property type="protein sequence ID" value="KAK7503263.1"/>
    <property type="molecule type" value="Genomic_DNA"/>
</dbReference>
<organism evidence="2 3">
    <name type="scientific">Batillaria attramentaria</name>
    <dbReference type="NCBI Taxonomy" id="370345"/>
    <lineage>
        <taxon>Eukaryota</taxon>
        <taxon>Metazoa</taxon>
        <taxon>Spiralia</taxon>
        <taxon>Lophotrochozoa</taxon>
        <taxon>Mollusca</taxon>
        <taxon>Gastropoda</taxon>
        <taxon>Caenogastropoda</taxon>
        <taxon>Sorbeoconcha</taxon>
        <taxon>Cerithioidea</taxon>
        <taxon>Batillariidae</taxon>
        <taxon>Batillaria</taxon>
    </lineage>
</organism>
<dbReference type="AlphaFoldDB" id="A0ABD0LVN0"/>
<keyword evidence="3" id="KW-1185">Reference proteome</keyword>
<accession>A0ABD0LVN0</accession>
<evidence type="ECO:0000313" key="3">
    <source>
        <dbReference type="Proteomes" id="UP001519460"/>
    </source>
</evidence>
<feature type="region of interest" description="Disordered" evidence="1">
    <location>
        <begin position="130"/>
        <end position="193"/>
    </location>
</feature>
<feature type="compositionally biased region" description="Acidic residues" evidence="1">
    <location>
        <begin position="216"/>
        <end position="235"/>
    </location>
</feature>
<evidence type="ECO:0000256" key="1">
    <source>
        <dbReference type="SAM" id="MobiDB-lite"/>
    </source>
</evidence>
<evidence type="ECO:0000313" key="2">
    <source>
        <dbReference type="EMBL" id="KAK7503263.1"/>
    </source>
</evidence>
<reference evidence="2 3" key="1">
    <citation type="journal article" date="2023" name="Sci. Data">
        <title>Genome assembly of the Korean intertidal mud-creeper Batillaria attramentaria.</title>
        <authorList>
            <person name="Patra A.K."/>
            <person name="Ho P.T."/>
            <person name="Jun S."/>
            <person name="Lee S.J."/>
            <person name="Kim Y."/>
            <person name="Won Y.J."/>
        </authorList>
    </citation>
    <scope>NUCLEOTIDE SEQUENCE [LARGE SCALE GENOMIC DNA]</scope>
    <source>
        <strain evidence="2">Wonlab-2016</strain>
    </source>
</reference>
<feature type="region of interest" description="Disordered" evidence="1">
    <location>
        <begin position="42"/>
        <end position="72"/>
    </location>
</feature>
<feature type="region of interest" description="Disordered" evidence="1">
    <location>
        <begin position="211"/>
        <end position="309"/>
    </location>
</feature>
<proteinExistence type="predicted"/>
<feature type="region of interest" description="Disordered" evidence="1">
    <location>
        <begin position="1"/>
        <end position="27"/>
    </location>
</feature>